<name>A0ABS8Y0W4_DATST</name>
<organism evidence="1 2">
    <name type="scientific">Datura stramonium</name>
    <name type="common">Jimsonweed</name>
    <name type="synonym">Common thornapple</name>
    <dbReference type="NCBI Taxonomy" id="4076"/>
    <lineage>
        <taxon>Eukaryota</taxon>
        <taxon>Viridiplantae</taxon>
        <taxon>Streptophyta</taxon>
        <taxon>Embryophyta</taxon>
        <taxon>Tracheophyta</taxon>
        <taxon>Spermatophyta</taxon>
        <taxon>Magnoliopsida</taxon>
        <taxon>eudicotyledons</taxon>
        <taxon>Gunneridae</taxon>
        <taxon>Pentapetalae</taxon>
        <taxon>asterids</taxon>
        <taxon>lamiids</taxon>
        <taxon>Solanales</taxon>
        <taxon>Solanaceae</taxon>
        <taxon>Solanoideae</taxon>
        <taxon>Datureae</taxon>
        <taxon>Datura</taxon>
    </lineage>
</organism>
<accession>A0ABS8Y0W4</accession>
<comment type="caution">
    <text evidence="1">The sequence shown here is derived from an EMBL/GenBank/DDBJ whole genome shotgun (WGS) entry which is preliminary data.</text>
</comment>
<proteinExistence type="predicted"/>
<sequence>MTITTRSGKVLGPRAKTVVDEHNDEVVTDSWVVVDEDEVKHKLVVANKLIVAKVNTEELDKPSIVARENECEKGKEKETPK</sequence>
<dbReference type="EMBL" id="JACEIK010016976">
    <property type="protein sequence ID" value="MCE5165755.1"/>
    <property type="molecule type" value="Genomic_DNA"/>
</dbReference>
<evidence type="ECO:0000313" key="1">
    <source>
        <dbReference type="EMBL" id="MCE5165755.1"/>
    </source>
</evidence>
<keyword evidence="2" id="KW-1185">Reference proteome</keyword>
<protein>
    <submittedName>
        <fullName evidence="1">Uncharacterized protein</fullName>
    </submittedName>
</protein>
<gene>
    <name evidence="1" type="ORF">HAX54_012053</name>
</gene>
<reference evidence="1 2" key="1">
    <citation type="journal article" date="2021" name="BMC Genomics">
        <title>Datura genome reveals duplications of psychoactive alkaloid biosynthetic genes and high mutation rate following tissue culture.</title>
        <authorList>
            <person name="Rajewski A."/>
            <person name="Carter-House D."/>
            <person name="Stajich J."/>
            <person name="Litt A."/>
        </authorList>
    </citation>
    <scope>NUCLEOTIDE SEQUENCE [LARGE SCALE GENOMIC DNA]</scope>
    <source>
        <strain evidence="1">AR-01</strain>
    </source>
</reference>
<dbReference type="Proteomes" id="UP000823775">
    <property type="component" value="Unassembled WGS sequence"/>
</dbReference>
<feature type="non-terminal residue" evidence="1">
    <location>
        <position position="81"/>
    </location>
</feature>
<evidence type="ECO:0000313" key="2">
    <source>
        <dbReference type="Proteomes" id="UP000823775"/>
    </source>
</evidence>